<dbReference type="Pfam" id="PF06585">
    <property type="entry name" value="JHBP"/>
    <property type="match status" value="1"/>
</dbReference>
<dbReference type="InterPro" id="IPR038606">
    <property type="entry name" value="To_sf"/>
</dbReference>
<comment type="similarity">
    <text evidence="3">Belongs to the TO family.</text>
</comment>
<dbReference type="AlphaFoldDB" id="A0A484B829"/>
<reference evidence="4 5" key="1">
    <citation type="journal article" date="2019" name="J. Hered.">
        <title>An Improved Genome Assembly for Drosophila navojoa, the Basal Species in the mojavensis Cluster.</title>
        <authorList>
            <person name="Vanderlinde T."/>
            <person name="Dupim E.G."/>
            <person name="Nazario-Yepiz N.O."/>
            <person name="Carvalho A.B."/>
        </authorList>
    </citation>
    <scope>NUCLEOTIDE SEQUENCE [LARGE SCALE GENOMIC DNA]</scope>
    <source>
        <strain evidence="4">Navoj_Jal97</strain>
        <tissue evidence="4">Whole organism</tissue>
    </source>
</reference>
<accession>A0A484B829</accession>
<proteinExistence type="inferred from homology"/>
<dbReference type="PANTHER" id="PTHR11008">
    <property type="entry name" value="PROTEIN TAKEOUT-LIKE PROTEIN"/>
    <property type="match status" value="1"/>
</dbReference>
<keyword evidence="2" id="KW-0090">Biological rhythms</keyword>
<dbReference type="FunFam" id="3.15.10.30:FF:000001">
    <property type="entry name" value="Takeout-like protein 1"/>
    <property type="match status" value="1"/>
</dbReference>
<keyword evidence="5" id="KW-1185">Reference proteome</keyword>
<dbReference type="OMA" id="NGHGKGY"/>
<evidence type="ECO:0000313" key="4">
    <source>
        <dbReference type="EMBL" id="TDG44996.1"/>
    </source>
</evidence>
<evidence type="ECO:0000256" key="1">
    <source>
        <dbReference type="ARBA" id="ARBA00022729"/>
    </source>
</evidence>
<dbReference type="GO" id="GO:0007623">
    <property type="term" value="P:circadian rhythm"/>
    <property type="evidence" value="ECO:0007669"/>
    <property type="project" value="UniProtKB-ARBA"/>
</dbReference>
<dbReference type="EMBL" id="LSRL02000088">
    <property type="protein sequence ID" value="TDG44996.1"/>
    <property type="molecule type" value="Genomic_DNA"/>
</dbReference>
<dbReference type="GO" id="GO:0005615">
    <property type="term" value="C:extracellular space"/>
    <property type="evidence" value="ECO:0007669"/>
    <property type="project" value="TreeGrafter"/>
</dbReference>
<sequence>MLIALTNASNYLADKPNFLTPCVLEDPQFGKCLSSNLQNMFVEWRDGVPGTNTVGSLDPLLVKRIKFSQDTNSAIALNVDMQNVYIKGARLLTVKEASYNPSKHVAAGMVFLPKLRFDFDYKVKGQVLALPLNGHGNGLFEIENLVIRMEMAVKPRSSDVGNFADVQRVKISIPSIGNFRIKLNNLFPNSPELNDAAHTIFNENWRELYEVLQPTIQQTLEAIILDRTKKIFNYVPATYFIQDFH</sequence>
<gene>
    <name evidence="4" type="ORF">AWZ03_008557</name>
</gene>
<name>A0A484B829_DRONA</name>
<evidence type="ECO:0008006" key="6">
    <source>
        <dbReference type="Google" id="ProtNLM"/>
    </source>
</evidence>
<organism evidence="4 5">
    <name type="scientific">Drosophila navojoa</name>
    <name type="common">Fruit fly</name>
    <dbReference type="NCBI Taxonomy" id="7232"/>
    <lineage>
        <taxon>Eukaryota</taxon>
        <taxon>Metazoa</taxon>
        <taxon>Ecdysozoa</taxon>
        <taxon>Arthropoda</taxon>
        <taxon>Hexapoda</taxon>
        <taxon>Insecta</taxon>
        <taxon>Pterygota</taxon>
        <taxon>Neoptera</taxon>
        <taxon>Endopterygota</taxon>
        <taxon>Diptera</taxon>
        <taxon>Brachycera</taxon>
        <taxon>Muscomorpha</taxon>
        <taxon>Ephydroidea</taxon>
        <taxon>Drosophilidae</taxon>
        <taxon>Drosophila</taxon>
    </lineage>
</organism>
<dbReference type="Proteomes" id="UP000295192">
    <property type="component" value="Unassembled WGS sequence"/>
</dbReference>
<dbReference type="InterPro" id="IPR010562">
    <property type="entry name" value="Haemolymph_juvenile_hormone-bd"/>
</dbReference>
<protein>
    <recommendedName>
        <fullName evidence="6">Protein takeout</fullName>
    </recommendedName>
</protein>
<keyword evidence="1" id="KW-0732">Signal</keyword>
<dbReference type="PANTHER" id="PTHR11008:SF25">
    <property type="entry name" value="IP09473P-RELATED"/>
    <property type="match status" value="1"/>
</dbReference>
<evidence type="ECO:0000256" key="2">
    <source>
        <dbReference type="ARBA" id="ARBA00023108"/>
    </source>
</evidence>
<dbReference type="STRING" id="7232.A0A484B829"/>
<evidence type="ECO:0000313" key="5">
    <source>
        <dbReference type="Proteomes" id="UP000295192"/>
    </source>
</evidence>
<dbReference type="SMART" id="SM00700">
    <property type="entry name" value="JHBP"/>
    <property type="match status" value="1"/>
</dbReference>
<dbReference type="OrthoDB" id="8175281at2759"/>
<dbReference type="Gene3D" id="3.15.10.30">
    <property type="entry name" value="Haemolymph juvenile hormone binding protein"/>
    <property type="match status" value="1"/>
</dbReference>
<comment type="caution">
    <text evidence="4">The sequence shown here is derived from an EMBL/GenBank/DDBJ whole genome shotgun (WGS) entry which is preliminary data.</text>
</comment>
<evidence type="ECO:0000256" key="3">
    <source>
        <dbReference type="ARBA" id="ARBA00060902"/>
    </source>
</evidence>